<dbReference type="AlphaFoldDB" id="A0A840QAT2"/>
<proteinExistence type="predicted"/>
<sequence>MSALEDVQQQLVGDRPIPGQFRSNQRDIWVDEADQRIKALGIRAPWFLPFHVELRAAAMTIRRGVTAAEVVINNVPCGYQTRPPGCHQVLEPFLPEGSQVTVSGTDNKGRPYRRTYQGKAKR</sequence>
<dbReference type="InterPro" id="IPR032724">
    <property type="entry name" value="SCP1.201-like"/>
</dbReference>
<name>A0A840QAT2_9PSEU</name>
<protein>
    <submittedName>
        <fullName evidence="2">Uncharacterized protein</fullName>
    </submittedName>
</protein>
<comment type="caution">
    <text evidence="2">The sequence shown here is derived from an EMBL/GenBank/DDBJ whole genome shotgun (WGS) entry which is preliminary data.</text>
</comment>
<evidence type="ECO:0000313" key="2">
    <source>
        <dbReference type="EMBL" id="MBB5155758.1"/>
    </source>
</evidence>
<dbReference type="Proteomes" id="UP000584374">
    <property type="component" value="Unassembled WGS sequence"/>
</dbReference>
<evidence type="ECO:0000313" key="3">
    <source>
        <dbReference type="Proteomes" id="UP000584374"/>
    </source>
</evidence>
<gene>
    <name evidence="2" type="ORF">BJ970_003292</name>
</gene>
<feature type="region of interest" description="Disordered" evidence="1">
    <location>
        <begin position="98"/>
        <end position="122"/>
    </location>
</feature>
<accession>A0A840QAT2</accession>
<dbReference type="RefSeq" id="WP_184727038.1">
    <property type="nucleotide sequence ID" value="NZ_JACHIW010000001.1"/>
</dbReference>
<dbReference type="Pfam" id="PF14428">
    <property type="entry name" value="DddA-like"/>
    <property type="match status" value="1"/>
</dbReference>
<keyword evidence="3" id="KW-1185">Reference proteome</keyword>
<evidence type="ECO:0000256" key="1">
    <source>
        <dbReference type="SAM" id="MobiDB-lite"/>
    </source>
</evidence>
<dbReference type="EMBL" id="JACHIW010000001">
    <property type="protein sequence ID" value="MBB5155758.1"/>
    <property type="molecule type" value="Genomic_DNA"/>
</dbReference>
<organism evidence="2 3">
    <name type="scientific">Saccharopolyspora phatthalungensis</name>
    <dbReference type="NCBI Taxonomy" id="664693"/>
    <lineage>
        <taxon>Bacteria</taxon>
        <taxon>Bacillati</taxon>
        <taxon>Actinomycetota</taxon>
        <taxon>Actinomycetes</taxon>
        <taxon>Pseudonocardiales</taxon>
        <taxon>Pseudonocardiaceae</taxon>
        <taxon>Saccharopolyspora</taxon>
    </lineage>
</organism>
<reference evidence="2 3" key="1">
    <citation type="submission" date="2020-08" db="EMBL/GenBank/DDBJ databases">
        <title>Sequencing the genomes of 1000 actinobacteria strains.</title>
        <authorList>
            <person name="Klenk H.-P."/>
        </authorList>
    </citation>
    <scope>NUCLEOTIDE SEQUENCE [LARGE SCALE GENOMIC DNA]</scope>
    <source>
        <strain evidence="2 3">DSM 45584</strain>
    </source>
</reference>